<keyword evidence="1" id="KW-0378">Hydrolase</keyword>
<protein>
    <submittedName>
        <fullName evidence="2">Uncharacterized protein</fullName>
    </submittedName>
</protein>
<dbReference type="Proteomes" id="UP000287394">
    <property type="component" value="Chromosome"/>
</dbReference>
<dbReference type="InterPro" id="IPR029058">
    <property type="entry name" value="AB_hydrolase_fold"/>
</dbReference>
<dbReference type="Gene3D" id="3.40.50.1820">
    <property type="entry name" value="alpha/beta hydrolase"/>
    <property type="match status" value="1"/>
</dbReference>
<dbReference type="KEGG" id="ccot:CCAX7_61410"/>
<dbReference type="GO" id="GO:0016020">
    <property type="term" value="C:membrane"/>
    <property type="evidence" value="ECO:0007669"/>
    <property type="project" value="TreeGrafter"/>
</dbReference>
<dbReference type="AlphaFoldDB" id="A0A402CW72"/>
<dbReference type="SUPFAM" id="SSF53474">
    <property type="entry name" value="alpha/beta-Hydrolases"/>
    <property type="match status" value="1"/>
</dbReference>
<name>A0A402CW72_9BACT</name>
<dbReference type="GO" id="GO:0016787">
    <property type="term" value="F:hydrolase activity"/>
    <property type="evidence" value="ECO:0007669"/>
    <property type="project" value="UniProtKB-KW"/>
</dbReference>
<gene>
    <name evidence="2" type="ORF">CCAX7_61410</name>
</gene>
<accession>A0A402CW72</accession>
<dbReference type="InterPro" id="IPR000073">
    <property type="entry name" value="AB_hydrolase_1"/>
</dbReference>
<evidence type="ECO:0000313" key="2">
    <source>
        <dbReference type="EMBL" id="BDI34090.1"/>
    </source>
</evidence>
<dbReference type="EMBL" id="AP025739">
    <property type="protein sequence ID" value="BDI34090.1"/>
    <property type="molecule type" value="Genomic_DNA"/>
</dbReference>
<evidence type="ECO:0000256" key="1">
    <source>
        <dbReference type="ARBA" id="ARBA00022801"/>
    </source>
</evidence>
<dbReference type="InterPro" id="IPR050266">
    <property type="entry name" value="AB_hydrolase_sf"/>
</dbReference>
<dbReference type="PANTHER" id="PTHR43798:SF31">
    <property type="entry name" value="AB HYDROLASE SUPERFAMILY PROTEIN YCLE"/>
    <property type="match status" value="1"/>
</dbReference>
<proteinExistence type="predicted"/>
<sequence>MTSVTAKHKANGVFLSVREQGRGDALALVFLHYYGGSGRTWDLVASSLADEFRCIAPDLRGWGDSEAPTSGYTVDDMADDIEALAAVMKIGSYVLVGHSMGGKAAQALASRRPLGLRALVLITPSPPTPEPMTATGRTRLAQSYGDRDAARETLREITALPLTPALADQVIEDNLRCSRAAWMAWLEIGSWRRYLRTRVVDRISHAGCRRRRRSCHAQGHA</sequence>
<keyword evidence="3" id="KW-1185">Reference proteome</keyword>
<dbReference type="PRINTS" id="PR00111">
    <property type="entry name" value="ABHYDROLASE"/>
</dbReference>
<evidence type="ECO:0000313" key="3">
    <source>
        <dbReference type="Proteomes" id="UP000287394"/>
    </source>
</evidence>
<reference evidence="2 3" key="1">
    <citation type="journal article" date="2019" name="Int. J. Syst. Evol. Microbiol.">
        <title>Capsulimonas corticalis gen. nov., sp. nov., an aerobic capsulated bacterium, of a novel bacterial order, Capsulimonadales ord. nov., of the class Armatimonadia of the phylum Armatimonadetes.</title>
        <authorList>
            <person name="Li J."/>
            <person name="Kudo C."/>
            <person name="Tonouchi A."/>
        </authorList>
    </citation>
    <scope>NUCLEOTIDE SEQUENCE [LARGE SCALE GENOMIC DNA]</scope>
    <source>
        <strain evidence="2 3">AX-7</strain>
    </source>
</reference>
<dbReference type="Pfam" id="PF00561">
    <property type="entry name" value="Abhydrolase_1"/>
    <property type="match status" value="1"/>
</dbReference>
<dbReference type="RefSeq" id="WP_165864225.1">
    <property type="nucleotide sequence ID" value="NZ_AP025739.1"/>
</dbReference>
<dbReference type="PANTHER" id="PTHR43798">
    <property type="entry name" value="MONOACYLGLYCEROL LIPASE"/>
    <property type="match status" value="1"/>
</dbReference>
<organism evidence="2 3">
    <name type="scientific">Capsulimonas corticalis</name>
    <dbReference type="NCBI Taxonomy" id="2219043"/>
    <lineage>
        <taxon>Bacteria</taxon>
        <taxon>Bacillati</taxon>
        <taxon>Armatimonadota</taxon>
        <taxon>Armatimonadia</taxon>
        <taxon>Capsulimonadales</taxon>
        <taxon>Capsulimonadaceae</taxon>
        <taxon>Capsulimonas</taxon>
    </lineage>
</organism>